<dbReference type="Proteomes" id="UP000182011">
    <property type="component" value="Unassembled WGS sequence"/>
</dbReference>
<accession>A0A0S4N2K1</accession>
<dbReference type="InterPro" id="IPR007439">
    <property type="entry name" value="Chemotax_Pase_CheZ"/>
</dbReference>
<dbReference type="STRING" id="1633631.GCA_001442925_00980"/>
<name>A0A0N7MUW8_9BACT</name>
<dbReference type="AlphaFoldDB" id="A0A0N7MUW8"/>
<organism evidence="1 2">
    <name type="scientific">Candidatus Kryptonium thompsonii</name>
    <dbReference type="NCBI Taxonomy" id="1633631"/>
    <lineage>
        <taxon>Bacteria</taxon>
        <taxon>Pseudomonadati</taxon>
        <taxon>Candidatus Kryptoniota</taxon>
        <taxon>Candidatus Kryptonium</taxon>
    </lineage>
</organism>
<dbReference type="SUPFAM" id="SSF75708">
    <property type="entry name" value="Chemotaxis phosphatase CheZ"/>
    <property type="match status" value="1"/>
</dbReference>
<evidence type="ECO:0000313" key="2">
    <source>
        <dbReference type="Proteomes" id="UP000182011"/>
    </source>
</evidence>
<accession>A0A0N7MUW8</accession>
<protein>
    <submittedName>
        <fullName evidence="1">Chemotaxis regulator CheZ, phosphatase of CheY~P</fullName>
    </submittedName>
</protein>
<accession>A0A0P1MES7</accession>
<accession>A0A0N7MUW9</accession>
<dbReference type="Pfam" id="PF04344">
    <property type="entry name" value="CheZ"/>
    <property type="match status" value="1"/>
</dbReference>
<proteinExistence type="predicted"/>
<evidence type="ECO:0000313" key="1">
    <source>
        <dbReference type="EMBL" id="CUU04305.1"/>
    </source>
</evidence>
<gene>
    <name evidence="1" type="ORF">JGI4_00981</name>
</gene>
<dbReference type="GO" id="GO:0009288">
    <property type="term" value="C:bacterial-type flagellum"/>
    <property type="evidence" value="ECO:0007669"/>
    <property type="project" value="InterPro"/>
</dbReference>
<dbReference type="GO" id="GO:0003824">
    <property type="term" value="F:catalytic activity"/>
    <property type="evidence" value="ECO:0007669"/>
    <property type="project" value="InterPro"/>
</dbReference>
<dbReference type="GO" id="GO:0050920">
    <property type="term" value="P:regulation of chemotaxis"/>
    <property type="evidence" value="ECO:0007669"/>
    <property type="project" value="InterPro"/>
</dbReference>
<accession>A0A0P1L862</accession>
<sequence length="261" mass="29690">MSSGGMGVIKQIDSLLKEIEELKAIFVLGQRVIPFLEELFHFIREVGPMLEEINKSLEESSSKIPKASNQLDTVTRTTEMATTEILDTLDEMSLNFGEVKGLISTMKRCYEKQGRLAKRINRHIENGEFEKVKELWRKFYGVLENCGGFEEALDKLTYIKQSADNIMIALQFQDITAQQISAINHLIGSVQEKLTDLLGKLTNLEVKSSEQKFSEVKDESFNPMAQYDRSGLKQKAIDEIIKDNGLTSQKEIDRLFDGEEK</sequence>
<accession>A0A0P1P4Y4</accession>
<dbReference type="Gene3D" id="1.10.287.500">
    <property type="entry name" value="Helix hairpin bin"/>
    <property type="match status" value="1"/>
</dbReference>
<dbReference type="EMBL" id="FAOP01000004">
    <property type="protein sequence ID" value="CUU04305.1"/>
    <property type="molecule type" value="Genomic_DNA"/>
</dbReference>
<reference evidence="1 2" key="1">
    <citation type="submission" date="2015-11" db="EMBL/GenBank/DDBJ databases">
        <authorList>
            <person name="Zhang Y."/>
            <person name="Guo Z."/>
        </authorList>
    </citation>
    <scope>NUCLEOTIDE SEQUENCE [LARGE SCALE GENOMIC DNA]</scope>
    <source>
        <strain evidence="1">JGI-4</strain>
    </source>
</reference>
<dbReference type="RefSeq" id="WP_075426873.1">
    <property type="nucleotide sequence ID" value="NZ_CZVJ01000069.1"/>
</dbReference>
<accession>A0A0P1LYW6</accession>
<accession>A0A0P1LF16</accession>